<feature type="transmembrane region" description="Helical" evidence="1">
    <location>
        <begin position="64"/>
        <end position="83"/>
    </location>
</feature>
<organism evidence="2 3">
    <name type="scientific">Micavibrio aeruginosavorus (strain ARL-13)</name>
    <dbReference type="NCBI Taxonomy" id="856793"/>
    <lineage>
        <taxon>Bacteria</taxon>
        <taxon>Pseudomonadati</taxon>
        <taxon>Bdellovibrionota</taxon>
        <taxon>Bdellovibrionia</taxon>
        <taxon>Bdellovibrionales</taxon>
        <taxon>Pseudobdellovibrionaceae</taxon>
        <taxon>Micavibrio</taxon>
    </lineage>
</organism>
<reference evidence="2 3" key="1">
    <citation type="journal article" date="2011" name="BMC Genomics">
        <title>Genomic insights into an obligate epibiotic bacterial predator: Micavibrio aeruginosavorus ARL-13.</title>
        <authorList>
            <person name="Wang Z."/>
            <person name="Kadouri D."/>
            <person name="Wu M."/>
        </authorList>
    </citation>
    <scope>NUCLEOTIDE SEQUENCE [LARGE SCALE GENOMIC DNA]</scope>
    <source>
        <strain evidence="2 3">ARL-13</strain>
    </source>
</reference>
<dbReference type="Proteomes" id="UP000009286">
    <property type="component" value="Chromosome"/>
</dbReference>
<evidence type="ECO:0000313" key="3">
    <source>
        <dbReference type="Proteomes" id="UP000009286"/>
    </source>
</evidence>
<gene>
    <name evidence="2" type="ordered locus">MICA_24</name>
</gene>
<protein>
    <submittedName>
        <fullName evidence="2">Uncharacterized protein</fullName>
    </submittedName>
</protein>
<dbReference type="OrthoDB" id="9826300at2"/>
<proteinExistence type="predicted"/>
<dbReference type="RefSeq" id="WP_014101595.1">
    <property type="nucleotide sequence ID" value="NC_016026.1"/>
</dbReference>
<keyword evidence="1" id="KW-1133">Transmembrane helix</keyword>
<keyword evidence="1" id="KW-0812">Transmembrane</keyword>
<evidence type="ECO:0000313" key="2">
    <source>
        <dbReference type="EMBL" id="AEP08372.1"/>
    </source>
</evidence>
<dbReference type="EMBL" id="CP002382">
    <property type="protein sequence ID" value="AEP08372.1"/>
    <property type="molecule type" value="Genomic_DNA"/>
</dbReference>
<dbReference type="KEGG" id="mai:MICA_24"/>
<feature type="transmembrane region" description="Helical" evidence="1">
    <location>
        <begin position="21"/>
        <end position="44"/>
    </location>
</feature>
<dbReference type="STRING" id="856793.MICA_24"/>
<dbReference type="HOGENOM" id="CLU_1426527_0_0_5"/>
<keyword evidence="1" id="KW-0472">Membrane</keyword>
<sequence>MTLIKKTRDFLNSNALASFSMGVTSGALMVVGVASAFAITPIVINGGALSLMLGMLGGITPVLAFAAAGVTASLAATCGYVTYRAGRAHHEFRENNKLFVKNHGPSHMAGHAAAMALYAAVLTATPSLDTIFNAVVSGPDESTPTTTLDKDTLVYEMTSKNCAGDVAQDFLRFMREQNVPAYCFQTSPKP</sequence>
<evidence type="ECO:0000256" key="1">
    <source>
        <dbReference type="SAM" id="Phobius"/>
    </source>
</evidence>
<keyword evidence="3" id="KW-1185">Reference proteome</keyword>
<dbReference type="AlphaFoldDB" id="G2KLD6"/>
<accession>G2KLD6</accession>
<name>G2KLD6_MICAA</name>